<evidence type="ECO:0000313" key="2">
    <source>
        <dbReference type="Proteomes" id="UP001595740"/>
    </source>
</evidence>
<sequence length="117" mass="12720">MGVLLAAPTANAAEAATPAQIAREIDRLIAALGASGCQFQRNGRWYDAGEAQAHLRKKYAWLRKRDMVASSEQFIERAGSESSMSGKPYQVRCPGRPAVVSSSWLTAKLAELRRTSP</sequence>
<dbReference type="RefSeq" id="WP_386756968.1">
    <property type="nucleotide sequence ID" value="NZ_JBHRXK010000001.1"/>
</dbReference>
<protein>
    <submittedName>
        <fullName evidence="1">DUF5329 domain-containing protein</fullName>
    </submittedName>
</protein>
<accession>A0ABV7RLM6</accession>
<comment type="caution">
    <text evidence="1">The sequence shown here is derived from an EMBL/GenBank/DDBJ whole genome shotgun (WGS) entry which is preliminary data.</text>
</comment>
<dbReference type="Pfam" id="PF17263">
    <property type="entry name" value="DUF5329"/>
    <property type="match status" value="1"/>
</dbReference>
<keyword evidence="2" id="KW-1185">Reference proteome</keyword>
<dbReference type="Proteomes" id="UP001595740">
    <property type="component" value="Unassembled WGS sequence"/>
</dbReference>
<gene>
    <name evidence="1" type="ORF">ACFOLC_01565</name>
</gene>
<organism evidence="1 2">
    <name type="scientific">Lysobacter cavernae</name>
    <dbReference type="NCBI Taxonomy" id="1685901"/>
    <lineage>
        <taxon>Bacteria</taxon>
        <taxon>Pseudomonadati</taxon>
        <taxon>Pseudomonadota</taxon>
        <taxon>Gammaproteobacteria</taxon>
        <taxon>Lysobacterales</taxon>
        <taxon>Lysobacteraceae</taxon>
        <taxon>Lysobacter</taxon>
    </lineage>
</organism>
<reference evidence="2" key="1">
    <citation type="journal article" date="2019" name="Int. J. Syst. Evol. Microbiol.">
        <title>The Global Catalogue of Microorganisms (GCM) 10K type strain sequencing project: providing services to taxonomists for standard genome sequencing and annotation.</title>
        <authorList>
            <consortium name="The Broad Institute Genomics Platform"/>
            <consortium name="The Broad Institute Genome Sequencing Center for Infectious Disease"/>
            <person name="Wu L."/>
            <person name="Ma J."/>
        </authorList>
    </citation>
    <scope>NUCLEOTIDE SEQUENCE [LARGE SCALE GENOMIC DNA]</scope>
    <source>
        <strain evidence="2">KCTC 42875</strain>
    </source>
</reference>
<proteinExistence type="predicted"/>
<evidence type="ECO:0000313" key="1">
    <source>
        <dbReference type="EMBL" id="MFC3549699.1"/>
    </source>
</evidence>
<dbReference type="EMBL" id="JBHRXK010000001">
    <property type="protein sequence ID" value="MFC3549699.1"/>
    <property type="molecule type" value="Genomic_DNA"/>
</dbReference>
<dbReference type="InterPro" id="IPR035242">
    <property type="entry name" value="DUF5329"/>
</dbReference>
<name>A0ABV7RLM6_9GAMM</name>